<organism evidence="2 3">
    <name type="scientific">Kocuria flava</name>
    <dbReference type="NCBI Taxonomy" id="446860"/>
    <lineage>
        <taxon>Bacteria</taxon>
        <taxon>Bacillati</taxon>
        <taxon>Actinomycetota</taxon>
        <taxon>Actinomycetes</taxon>
        <taxon>Micrococcales</taxon>
        <taxon>Micrococcaceae</taxon>
        <taxon>Kocuria</taxon>
    </lineage>
</organism>
<dbReference type="Pfam" id="PF11139">
    <property type="entry name" value="SfLAP"/>
    <property type="match status" value="1"/>
</dbReference>
<evidence type="ECO:0008006" key="4">
    <source>
        <dbReference type="Google" id="ProtNLM"/>
    </source>
</evidence>
<evidence type="ECO:0000313" key="2">
    <source>
        <dbReference type="EMBL" id="PLC11384.1"/>
    </source>
</evidence>
<feature type="transmembrane region" description="Helical" evidence="1">
    <location>
        <begin position="174"/>
        <end position="195"/>
    </location>
</feature>
<keyword evidence="1" id="KW-1133">Transmembrane helix</keyword>
<proteinExistence type="predicted"/>
<keyword evidence="1" id="KW-0472">Membrane</keyword>
<feature type="transmembrane region" description="Helical" evidence="1">
    <location>
        <begin position="6"/>
        <end position="29"/>
    </location>
</feature>
<dbReference type="Proteomes" id="UP000234632">
    <property type="component" value="Unassembled WGS sequence"/>
</dbReference>
<gene>
    <name evidence="2" type="ORF">AUQ48_02860</name>
</gene>
<dbReference type="AlphaFoldDB" id="A0A2N4SZH7"/>
<name>A0A2N4SZH7_9MICC</name>
<dbReference type="InterPro" id="IPR021315">
    <property type="entry name" value="Gap/Sap"/>
</dbReference>
<feature type="transmembrane region" description="Helical" evidence="1">
    <location>
        <begin position="41"/>
        <end position="63"/>
    </location>
</feature>
<dbReference type="RefSeq" id="WP_101851148.1">
    <property type="nucleotide sequence ID" value="NZ_LOMZ01000001.1"/>
</dbReference>
<protein>
    <recommendedName>
        <fullName evidence="4">GAP family protein</fullName>
    </recommendedName>
</protein>
<reference evidence="2 3" key="1">
    <citation type="submission" date="2015-12" db="EMBL/GenBank/DDBJ databases">
        <authorList>
            <person name="Shamseldin A."/>
            <person name="Moawad H."/>
            <person name="Abd El-Rahim W.M."/>
            <person name="Sadowsky M.J."/>
        </authorList>
    </citation>
    <scope>NUCLEOTIDE SEQUENCE [LARGE SCALE GENOMIC DNA]</scope>
    <source>
        <strain evidence="2 3">S43</strain>
    </source>
</reference>
<dbReference type="EMBL" id="LOMZ01000001">
    <property type="protein sequence ID" value="PLC11384.1"/>
    <property type="molecule type" value="Genomic_DNA"/>
</dbReference>
<accession>A0A2N4SZH7</accession>
<feature type="transmembrane region" description="Helical" evidence="1">
    <location>
        <begin position="131"/>
        <end position="154"/>
    </location>
</feature>
<evidence type="ECO:0000313" key="3">
    <source>
        <dbReference type="Proteomes" id="UP000234632"/>
    </source>
</evidence>
<keyword evidence="1" id="KW-0812">Transmembrane</keyword>
<comment type="caution">
    <text evidence="2">The sequence shown here is derived from an EMBL/GenBank/DDBJ whole genome shotgun (WGS) entry which is preliminary data.</text>
</comment>
<feature type="transmembrane region" description="Helical" evidence="1">
    <location>
        <begin position="75"/>
        <end position="95"/>
    </location>
</feature>
<evidence type="ECO:0000256" key="1">
    <source>
        <dbReference type="SAM" id="Phobius"/>
    </source>
</evidence>
<sequence length="238" mass="24506">MTLPLTGALAVLALIDSTSVGTLVLPLWLMLAPGRLRTGRILLFLATVAGFYLVVGLVLHAVAEPLAGSAGEVLATRPVQTALLAAGAGLLVWSFRLEARAKREKARGTPVPGRLLRWRERAVGAGGGRGGAAALAGLALAAATAELATMLPYLAALGLLTTAGLDRSGSAGVLAAYCTVMVLPALLLLLLRRVAARWVDPALRRLDGWLVRNATDTLSWATGIVGVVLVVNTAGTIL</sequence>